<dbReference type="PANTHER" id="PTHR10744">
    <property type="entry name" value="40S RIBOSOMAL PROTEIN S11 FAMILY MEMBER"/>
    <property type="match status" value="1"/>
</dbReference>
<dbReference type="GO" id="GO:0006412">
    <property type="term" value="P:translation"/>
    <property type="evidence" value="ECO:0007669"/>
    <property type="project" value="InterPro"/>
</dbReference>
<dbReference type="InterPro" id="IPR019979">
    <property type="entry name" value="Ribosomal_uS17_CS"/>
</dbReference>
<dbReference type="EMBL" id="BARU01012485">
    <property type="protein sequence ID" value="GAH41741.1"/>
    <property type="molecule type" value="Genomic_DNA"/>
</dbReference>
<accession>X1F7X1</accession>
<feature type="non-terminal residue" evidence="6">
    <location>
        <position position="82"/>
    </location>
</feature>
<dbReference type="SUPFAM" id="SSF50249">
    <property type="entry name" value="Nucleic acid-binding proteins"/>
    <property type="match status" value="1"/>
</dbReference>
<dbReference type="InterPro" id="IPR019984">
    <property type="entry name" value="Ribosomal_uS17_bact/chlr"/>
</dbReference>
<evidence type="ECO:0000256" key="2">
    <source>
        <dbReference type="ARBA" id="ARBA00022730"/>
    </source>
</evidence>
<dbReference type="PRINTS" id="PR00973">
    <property type="entry name" value="RIBOSOMALS17"/>
</dbReference>
<dbReference type="NCBIfam" id="TIGR03635">
    <property type="entry name" value="uS17_bact"/>
    <property type="match status" value="1"/>
</dbReference>
<evidence type="ECO:0008006" key="7">
    <source>
        <dbReference type="Google" id="ProtNLM"/>
    </source>
</evidence>
<dbReference type="CDD" id="cd00364">
    <property type="entry name" value="Ribosomal_uS17"/>
    <property type="match status" value="1"/>
</dbReference>
<dbReference type="AlphaFoldDB" id="X1F7X1"/>
<evidence type="ECO:0000256" key="4">
    <source>
        <dbReference type="ARBA" id="ARBA00022980"/>
    </source>
</evidence>
<dbReference type="HAMAP" id="MF_01345_B">
    <property type="entry name" value="Ribosomal_uS17_B"/>
    <property type="match status" value="1"/>
</dbReference>
<keyword evidence="5" id="KW-0687">Ribonucleoprotein</keyword>
<dbReference type="PANTHER" id="PTHR10744:SF1">
    <property type="entry name" value="SMALL RIBOSOMAL SUBUNIT PROTEIN US17M"/>
    <property type="match status" value="1"/>
</dbReference>
<keyword evidence="2" id="KW-0699">rRNA-binding</keyword>
<dbReference type="InterPro" id="IPR012340">
    <property type="entry name" value="NA-bd_OB-fold"/>
</dbReference>
<reference evidence="6" key="1">
    <citation type="journal article" date="2014" name="Front. Microbiol.">
        <title>High frequency of phylogenetically diverse reductive dehalogenase-homologous genes in deep subseafloor sedimentary metagenomes.</title>
        <authorList>
            <person name="Kawai M."/>
            <person name="Futagami T."/>
            <person name="Toyoda A."/>
            <person name="Takaki Y."/>
            <person name="Nishi S."/>
            <person name="Hori S."/>
            <person name="Arai W."/>
            <person name="Tsubouchi T."/>
            <person name="Morono Y."/>
            <person name="Uchiyama I."/>
            <person name="Ito T."/>
            <person name="Fujiyama A."/>
            <person name="Inagaki F."/>
            <person name="Takami H."/>
        </authorList>
    </citation>
    <scope>NUCLEOTIDE SEQUENCE</scope>
    <source>
        <strain evidence="6">Expedition CK06-06</strain>
    </source>
</reference>
<name>X1F7X1_9ZZZZ</name>
<dbReference type="Pfam" id="PF00366">
    <property type="entry name" value="Ribosomal_S17"/>
    <property type="match status" value="1"/>
</dbReference>
<comment type="caution">
    <text evidence="6">The sequence shown here is derived from an EMBL/GenBank/DDBJ whole genome shotgun (WGS) entry which is preliminary data.</text>
</comment>
<gene>
    <name evidence="6" type="ORF">S03H2_23004</name>
</gene>
<evidence type="ECO:0000256" key="1">
    <source>
        <dbReference type="ARBA" id="ARBA00010254"/>
    </source>
</evidence>
<protein>
    <recommendedName>
        <fullName evidence="7">30S ribosomal protein S17</fullName>
    </recommendedName>
</protein>
<keyword evidence="3" id="KW-0694">RNA-binding</keyword>
<dbReference type="Gene3D" id="2.40.50.140">
    <property type="entry name" value="Nucleic acid-binding proteins"/>
    <property type="match status" value="1"/>
</dbReference>
<organism evidence="6">
    <name type="scientific">marine sediment metagenome</name>
    <dbReference type="NCBI Taxonomy" id="412755"/>
    <lineage>
        <taxon>unclassified sequences</taxon>
        <taxon>metagenomes</taxon>
        <taxon>ecological metagenomes</taxon>
    </lineage>
</organism>
<dbReference type="GO" id="GO:0019843">
    <property type="term" value="F:rRNA binding"/>
    <property type="evidence" value="ECO:0007669"/>
    <property type="project" value="UniProtKB-KW"/>
</dbReference>
<evidence type="ECO:0000256" key="3">
    <source>
        <dbReference type="ARBA" id="ARBA00022884"/>
    </source>
</evidence>
<dbReference type="GO" id="GO:0022627">
    <property type="term" value="C:cytosolic small ribosomal subunit"/>
    <property type="evidence" value="ECO:0007669"/>
    <property type="project" value="TreeGrafter"/>
</dbReference>
<dbReference type="NCBIfam" id="NF004123">
    <property type="entry name" value="PRK05610.1"/>
    <property type="match status" value="1"/>
</dbReference>
<comment type="similarity">
    <text evidence="1">Belongs to the universal ribosomal protein uS17 family.</text>
</comment>
<evidence type="ECO:0000256" key="5">
    <source>
        <dbReference type="ARBA" id="ARBA00023274"/>
    </source>
</evidence>
<dbReference type="PROSITE" id="PS00056">
    <property type="entry name" value="RIBOSOMAL_S17"/>
    <property type="match status" value="1"/>
</dbReference>
<dbReference type="GO" id="GO:0003735">
    <property type="term" value="F:structural constituent of ribosome"/>
    <property type="evidence" value="ECO:0007669"/>
    <property type="project" value="InterPro"/>
</dbReference>
<evidence type="ECO:0000313" key="6">
    <source>
        <dbReference type="EMBL" id="GAH41741.1"/>
    </source>
</evidence>
<keyword evidence="4" id="KW-0689">Ribosomal protein</keyword>
<sequence>MRSRRKVKLGKVISDKMDKTVVVEVITTSHHPVYKKTMIKAKKYKVHDEKSKCKVGDLVSIMETKPISKTKRWRVFKVVEQS</sequence>
<dbReference type="InterPro" id="IPR000266">
    <property type="entry name" value="Ribosomal_uS17"/>
</dbReference>
<proteinExistence type="inferred from homology"/>